<dbReference type="Gene3D" id="3.40.50.150">
    <property type="entry name" value="Vaccinia Virus protein VP39"/>
    <property type="match status" value="1"/>
</dbReference>
<evidence type="ECO:0000313" key="5">
    <source>
        <dbReference type="EMBL" id="MFC5148959.1"/>
    </source>
</evidence>
<evidence type="ECO:0000256" key="3">
    <source>
        <dbReference type="ARBA" id="ARBA00022747"/>
    </source>
</evidence>
<keyword evidence="3" id="KW-0680">Restriction system</keyword>
<comment type="caution">
    <text evidence="5">The sequence shown here is derived from an EMBL/GenBank/DDBJ whole genome shotgun (WGS) entry which is preliminary data.</text>
</comment>
<accession>A0ABW0A8E8</accession>
<dbReference type="EMBL" id="JBHSKJ010000022">
    <property type="protein sequence ID" value="MFC5148959.1"/>
    <property type="molecule type" value="Genomic_DNA"/>
</dbReference>
<dbReference type="InterPro" id="IPR029063">
    <property type="entry name" value="SAM-dependent_MTases_sf"/>
</dbReference>
<sequence>MAELEELAETEVQGEETLAALAGHAAVVECQAAADLLTAFAQENPGNEAAQDWAFVAAERVSECALAVVDGYEDVAAEYARAAKGERAAVALGRLDDAGPMTPQRLAALDAETLELLRWYAHPWPVRWLWPPERDTFGRPIRPYVINLFHGPGGWSVGIRDVLGADVDMVGVDLDPGAVATATAAGFEVICASVTDLDPESPGLRHVTGAILSPPCQPFSPAGLRRGRYAAAIDLVITVIRYAGAAAGFLALVHADGADAGFAPRSGDSWEEVREHLQDLEDPRAGLMAEVVIFPLAMLSRGGSIQWVAVEQSSALPQQIEDALFAEFRQAGWRTVEAVTLDAVDYGAASHRKRRFMTAFRTSAPLVDIRPSAPFPQTTFAECVGWPAGRMVNTRGQRGINPATGRPKGGNSFSADKPSPCITATAYGWKDEETGERIGQANIARLVGFPGTFPWQHVGRGEGIRNKAQQAADAVCPMVAAAVIGRVLNQQWEDKAREYVKELYPGAVEAVAVDPRVWRRAVQEALFHT</sequence>
<reference evidence="6" key="1">
    <citation type="journal article" date="2019" name="Int. J. Syst. Evol. Microbiol.">
        <title>The Global Catalogue of Microorganisms (GCM) 10K type strain sequencing project: providing services to taxonomists for standard genome sequencing and annotation.</title>
        <authorList>
            <consortium name="The Broad Institute Genomics Platform"/>
            <consortium name="The Broad Institute Genome Sequencing Center for Infectious Disease"/>
            <person name="Wu L."/>
            <person name="Ma J."/>
        </authorList>
    </citation>
    <scope>NUCLEOTIDE SEQUENCE [LARGE SCALE GENOMIC DNA]</scope>
    <source>
        <strain evidence="6">CGMCC 4.1641</strain>
    </source>
</reference>
<dbReference type="RefSeq" id="WP_382049170.1">
    <property type="nucleotide sequence ID" value="NZ_JBHSKJ010000022.1"/>
</dbReference>
<dbReference type="Pfam" id="PF00145">
    <property type="entry name" value="DNA_methylase"/>
    <property type="match status" value="1"/>
</dbReference>
<keyword evidence="2" id="KW-0808">Transferase</keyword>
<feature type="region of interest" description="Disordered" evidence="4">
    <location>
        <begin position="397"/>
        <end position="417"/>
    </location>
</feature>
<proteinExistence type="predicted"/>
<evidence type="ECO:0000256" key="2">
    <source>
        <dbReference type="ARBA" id="ARBA00022679"/>
    </source>
</evidence>
<organism evidence="5 6">
    <name type="scientific">Streptomyces aureoversilis</name>
    <dbReference type="NCBI Taxonomy" id="67277"/>
    <lineage>
        <taxon>Bacteria</taxon>
        <taxon>Bacillati</taxon>
        <taxon>Actinomycetota</taxon>
        <taxon>Actinomycetes</taxon>
        <taxon>Kitasatosporales</taxon>
        <taxon>Streptomycetaceae</taxon>
        <taxon>Streptomyces</taxon>
    </lineage>
</organism>
<dbReference type="GO" id="GO:0008168">
    <property type="term" value="F:methyltransferase activity"/>
    <property type="evidence" value="ECO:0007669"/>
    <property type="project" value="UniProtKB-KW"/>
</dbReference>
<name>A0ABW0A8E8_9ACTN</name>
<evidence type="ECO:0000256" key="1">
    <source>
        <dbReference type="ARBA" id="ARBA00022603"/>
    </source>
</evidence>
<evidence type="ECO:0000256" key="4">
    <source>
        <dbReference type="SAM" id="MobiDB-lite"/>
    </source>
</evidence>
<dbReference type="GO" id="GO:0032259">
    <property type="term" value="P:methylation"/>
    <property type="evidence" value="ECO:0007669"/>
    <property type="project" value="UniProtKB-KW"/>
</dbReference>
<keyword evidence="6" id="KW-1185">Reference proteome</keyword>
<evidence type="ECO:0000313" key="6">
    <source>
        <dbReference type="Proteomes" id="UP001596222"/>
    </source>
</evidence>
<dbReference type="InterPro" id="IPR001525">
    <property type="entry name" value="C5_MeTfrase"/>
</dbReference>
<dbReference type="Proteomes" id="UP001596222">
    <property type="component" value="Unassembled WGS sequence"/>
</dbReference>
<gene>
    <name evidence="5" type="ORF">ACFPP6_30275</name>
</gene>
<protein>
    <submittedName>
        <fullName evidence="5">DNA cytosine methyltransferase</fullName>
    </submittedName>
</protein>
<dbReference type="SUPFAM" id="SSF53335">
    <property type="entry name" value="S-adenosyl-L-methionine-dependent methyltransferases"/>
    <property type="match status" value="1"/>
</dbReference>
<keyword evidence="1 5" id="KW-0489">Methyltransferase</keyword>